<evidence type="ECO:0000256" key="4">
    <source>
        <dbReference type="ARBA" id="ARBA00022729"/>
    </source>
</evidence>
<feature type="region of interest" description="Disordered" evidence="10">
    <location>
        <begin position="408"/>
        <end position="430"/>
    </location>
</feature>
<keyword evidence="4" id="KW-0732">Signal</keyword>
<name>A0AAD7XTZ3_9STRA</name>
<dbReference type="EMBL" id="JAQMWT010000037">
    <property type="protein sequence ID" value="KAJ8613031.1"/>
    <property type="molecule type" value="Genomic_DNA"/>
</dbReference>
<evidence type="ECO:0000256" key="1">
    <source>
        <dbReference type="ARBA" id="ARBA00004167"/>
    </source>
</evidence>
<keyword evidence="7" id="KW-0472">Membrane</keyword>
<keyword evidence="5" id="KW-0677">Repeat</keyword>
<keyword evidence="3" id="KW-0812">Transmembrane</keyword>
<dbReference type="InterPro" id="IPR001611">
    <property type="entry name" value="Leu-rich_rpt"/>
</dbReference>
<dbReference type="Gene3D" id="3.80.10.10">
    <property type="entry name" value="Ribonuclease Inhibitor"/>
    <property type="match status" value="1"/>
</dbReference>
<comment type="subcellular location">
    <subcellularLocation>
        <location evidence="1">Membrane</location>
        <topology evidence="1">Single-pass membrane protein</topology>
    </subcellularLocation>
</comment>
<evidence type="ECO:0000313" key="11">
    <source>
        <dbReference type="EMBL" id="KAJ8613031.1"/>
    </source>
</evidence>
<evidence type="ECO:0000256" key="3">
    <source>
        <dbReference type="ARBA" id="ARBA00022692"/>
    </source>
</evidence>
<dbReference type="SUPFAM" id="SSF52047">
    <property type="entry name" value="RNI-like"/>
    <property type="match status" value="1"/>
</dbReference>
<proteinExistence type="predicted"/>
<organism evidence="11 12">
    <name type="scientific">Chrysophaeum taylorii</name>
    <dbReference type="NCBI Taxonomy" id="2483200"/>
    <lineage>
        <taxon>Eukaryota</taxon>
        <taxon>Sar</taxon>
        <taxon>Stramenopiles</taxon>
        <taxon>Ochrophyta</taxon>
        <taxon>Pelagophyceae</taxon>
        <taxon>Pelagomonadales</taxon>
        <taxon>Pelagomonadaceae</taxon>
        <taxon>Chrysophaeum</taxon>
    </lineage>
</organism>
<evidence type="ECO:0000256" key="7">
    <source>
        <dbReference type="ARBA" id="ARBA00023136"/>
    </source>
</evidence>
<keyword evidence="8" id="KW-0675">Receptor</keyword>
<reference evidence="11" key="1">
    <citation type="submission" date="2023-01" db="EMBL/GenBank/DDBJ databases">
        <title>Metagenome sequencing of chrysophaentin producing Chrysophaeum taylorii.</title>
        <authorList>
            <person name="Davison J."/>
            <person name="Bewley C."/>
        </authorList>
    </citation>
    <scope>NUCLEOTIDE SEQUENCE</scope>
    <source>
        <strain evidence="11">NIES-1699</strain>
    </source>
</reference>
<evidence type="ECO:0000256" key="6">
    <source>
        <dbReference type="ARBA" id="ARBA00022989"/>
    </source>
</evidence>
<evidence type="ECO:0000256" key="9">
    <source>
        <dbReference type="ARBA" id="ARBA00023180"/>
    </source>
</evidence>
<dbReference type="Pfam" id="PF00560">
    <property type="entry name" value="LRR_1"/>
    <property type="match status" value="1"/>
</dbReference>
<evidence type="ECO:0000256" key="5">
    <source>
        <dbReference type="ARBA" id="ARBA00022737"/>
    </source>
</evidence>
<dbReference type="InterPro" id="IPR032675">
    <property type="entry name" value="LRR_dom_sf"/>
</dbReference>
<keyword evidence="12" id="KW-1185">Reference proteome</keyword>
<keyword evidence="6" id="KW-1133">Transmembrane helix</keyword>
<dbReference type="GO" id="GO:0016020">
    <property type="term" value="C:membrane"/>
    <property type="evidence" value="ECO:0007669"/>
    <property type="project" value="UniProtKB-SubCell"/>
</dbReference>
<dbReference type="AlphaFoldDB" id="A0AAD7XTZ3"/>
<accession>A0AAD7XTZ3</accession>
<dbReference type="Proteomes" id="UP001230188">
    <property type="component" value="Unassembled WGS sequence"/>
</dbReference>
<gene>
    <name evidence="11" type="ORF">CTAYLR_004059</name>
</gene>
<evidence type="ECO:0000256" key="8">
    <source>
        <dbReference type="ARBA" id="ARBA00023170"/>
    </source>
</evidence>
<keyword evidence="9" id="KW-0325">Glycoprotein</keyword>
<dbReference type="PANTHER" id="PTHR27000:SF642">
    <property type="entry name" value="INACTIVE LEUCINE-RICH REPEAT RECEPTOR KINASE XIAO-RELATED"/>
    <property type="match status" value="1"/>
</dbReference>
<sequence>MCSKEEAIVEAAMESWSAKQRASEVRKSAKSTRDDRLNAEADVVHFANRVRELTGHAESKLEVDQTERETLVSIFEATGGYGWHRRGGWVGRAGTRRQRAVPYFAIQPRFWEGVGMVGGSVEALELAKNNLVGNFPSIDALKRLRTCRLDYNDLEGIGNKMPASLVELSCAANQLRGTLDFATRLPALRKLDLSRNRLSGPLPELSGVERIDVSGNLLDGRVILSPSVVTVLVADNRLTGRLECSQCARLTLLDASQNGITAFSQHLPAALVELRANHNKLACTLDALLPCRRTALRVLLLQANRICGTLPADIAERLPEIQDLNLSSNDIDGILPSSLARLRHLRCLDLSSNPKLDAGPYPAGLENLDLLDFAAAAGPPSATLGRERNFDASRFKMAMAFQRLYVPSDRRREKEEEQQEDGVNDNNPALERANGRLVARLGRARDLCFDSRTCAAFLK</sequence>
<keyword evidence="2" id="KW-0433">Leucine-rich repeat</keyword>
<evidence type="ECO:0000313" key="12">
    <source>
        <dbReference type="Proteomes" id="UP001230188"/>
    </source>
</evidence>
<evidence type="ECO:0000256" key="10">
    <source>
        <dbReference type="SAM" id="MobiDB-lite"/>
    </source>
</evidence>
<dbReference type="Pfam" id="PF13855">
    <property type="entry name" value="LRR_8"/>
    <property type="match status" value="1"/>
</dbReference>
<evidence type="ECO:0000256" key="2">
    <source>
        <dbReference type="ARBA" id="ARBA00022614"/>
    </source>
</evidence>
<protein>
    <submittedName>
        <fullName evidence="11">Uncharacterized protein</fullName>
    </submittedName>
</protein>
<dbReference type="PANTHER" id="PTHR27000">
    <property type="entry name" value="LEUCINE-RICH REPEAT RECEPTOR-LIKE PROTEIN KINASE FAMILY PROTEIN-RELATED"/>
    <property type="match status" value="1"/>
</dbReference>
<comment type="caution">
    <text evidence="11">The sequence shown here is derived from an EMBL/GenBank/DDBJ whole genome shotgun (WGS) entry which is preliminary data.</text>
</comment>